<evidence type="ECO:0000313" key="5">
    <source>
        <dbReference type="EMBL" id="CAK9076432.1"/>
    </source>
</evidence>
<accession>A0ABP0PLN0</accession>
<keyword evidence="4" id="KW-0175">Coiled coil</keyword>
<keyword evidence="6" id="KW-1185">Reference proteome</keyword>
<dbReference type="PROSITE" id="PS50088">
    <property type="entry name" value="ANK_REPEAT"/>
    <property type="match status" value="6"/>
</dbReference>
<feature type="repeat" description="ANK" evidence="3">
    <location>
        <begin position="6"/>
        <end position="38"/>
    </location>
</feature>
<dbReference type="Gene3D" id="1.25.40.20">
    <property type="entry name" value="Ankyrin repeat-containing domain"/>
    <property type="match status" value="2"/>
</dbReference>
<dbReference type="EMBL" id="CAXAMN010023273">
    <property type="protein sequence ID" value="CAK9076432.1"/>
    <property type="molecule type" value="Genomic_DNA"/>
</dbReference>
<dbReference type="PANTHER" id="PTHR24166:SF48">
    <property type="entry name" value="PROTEIN VAPYRIN"/>
    <property type="match status" value="1"/>
</dbReference>
<dbReference type="InterPro" id="IPR036770">
    <property type="entry name" value="Ankyrin_rpt-contain_sf"/>
</dbReference>
<evidence type="ECO:0000256" key="3">
    <source>
        <dbReference type="PROSITE-ProRule" id="PRU00023"/>
    </source>
</evidence>
<dbReference type="SUPFAM" id="SSF48403">
    <property type="entry name" value="Ankyrin repeat"/>
    <property type="match status" value="1"/>
</dbReference>
<gene>
    <name evidence="5" type="ORF">CCMP2556_LOCUS37652</name>
</gene>
<feature type="repeat" description="ANK" evidence="3">
    <location>
        <begin position="72"/>
        <end position="104"/>
    </location>
</feature>
<evidence type="ECO:0000313" key="6">
    <source>
        <dbReference type="Proteomes" id="UP001642484"/>
    </source>
</evidence>
<dbReference type="InterPro" id="IPR050889">
    <property type="entry name" value="Dendritic_Spine_Reg/Scaffold"/>
</dbReference>
<dbReference type="PRINTS" id="PR01415">
    <property type="entry name" value="ANKYRIN"/>
</dbReference>
<organism evidence="5 6">
    <name type="scientific">Durusdinium trenchii</name>
    <dbReference type="NCBI Taxonomy" id="1381693"/>
    <lineage>
        <taxon>Eukaryota</taxon>
        <taxon>Sar</taxon>
        <taxon>Alveolata</taxon>
        <taxon>Dinophyceae</taxon>
        <taxon>Suessiales</taxon>
        <taxon>Symbiodiniaceae</taxon>
        <taxon>Durusdinium</taxon>
    </lineage>
</organism>
<dbReference type="InterPro" id="IPR002110">
    <property type="entry name" value="Ankyrin_rpt"/>
</dbReference>
<dbReference type="SMART" id="SM00248">
    <property type="entry name" value="ANK"/>
    <property type="match status" value="6"/>
</dbReference>
<sequence length="480" mass="51805">MSPTADGKAPLHGASQNGHWRVVQALLLAGLDKDAVTCNGSTPLHLASHQGHVEVVRVLLEAGANKNAVVKDGYSPLHLASDRGHLAVVRELLEAGADKEVAPPSGITALHLASLNGHVEVVQVLLVAGAAKDAVATRGFTVLHAASHVGHVDIVRELLEAGAQADATADNGSQALHFAAEGRHVRVVELLLARRAMAFDRHAAERLAGEAADGIKEVVRRFSKGLQELIEQAAQEAERERQQILEESTALARERQRLEEAWQHLNVERARMEAGQVPSGHQPTLYPSPRESEATLSRSMAPQGQVPNHYIVSIGDRAYTVLPLKEPGASSLGHDLWNHIVEVPEGWEVLSTQMEGFNHAISVLGQHRWGAMVLGVRNASRGFDAYWTPLFGDGSFAAQLCEANVDWIETAGQEDQRRFRMTYSGLRLVIRKANLPTMMSSVKHAGSGALSTPRMVQHFQGAVYNGGGYRSPMPAPMPAV</sequence>
<dbReference type="PANTHER" id="PTHR24166">
    <property type="entry name" value="ROLLING PEBBLES, ISOFORM B"/>
    <property type="match status" value="1"/>
</dbReference>
<feature type="repeat" description="ANK" evidence="3">
    <location>
        <begin position="171"/>
        <end position="196"/>
    </location>
</feature>
<reference evidence="5 6" key="1">
    <citation type="submission" date="2024-02" db="EMBL/GenBank/DDBJ databases">
        <authorList>
            <person name="Chen Y."/>
            <person name="Shah S."/>
            <person name="Dougan E. K."/>
            <person name="Thang M."/>
            <person name="Chan C."/>
        </authorList>
    </citation>
    <scope>NUCLEOTIDE SEQUENCE [LARGE SCALE GENOMIC DNA]</scope>
</reference>
<dbReference type="Pfam" id="PF12796">
    <property type="entry name" value="Ank_2"/>
    <property type="match status" value="2"/>
</dbReference>
<proteinExistence type="predicted"/>
<comment type="caution">
    <text evidence="5">The sequence shown here is derived from an EMBL/GenBank/DDBJ whole genome shotgun (WGS) entry which is preliminary data.</text>
</comment>
<feature type="repeat" description="ANK" evidence="3">
    <location>
        <begin position="39"/>
        <end position="71"/>
    </location>
</feature>
<name>A0ABP0PLN0_9DINO</name>
<keyword evidence="2 3" id="KW-0040">ANK repeat</keyword>
<evidence type="ECO:0000256" key="1">
    <source>
        <dbReference type="ARBA" id="ARBA00022737"/>
    </source>
</evidence>
<feature type="repeat" description="ANK" evidence="3">
    <location>
        <begin position="138"/>
        <end position="170"/>
    </location>
</feature>
<dbReference type="PROSITE" id="PS50297">
    <property type="entry name" value="ANK_REP_REGION"/>
    <property type="match status" value="6"/>
</dbReference>
<dbReference type="Proteomes" id="UP001642484">
    <property type="component" value="Unassembled WGS sequence"/>
</dbReference>
<keyword evidence="1" id="KW-0677">Repeat</keyword>
<feature type="coiled-coil region" evidence="4">
    <location>
        <begin position="223"/>
        <end position="261"/>
    </location>
</feature>
<evidence type="ECO:0000256" key="2">
    <source>
        <dbReference type="ARBA" id="ARBA00023043"/>
    </source>
</evidence>
<evidence type="ECO:0000256" key="4">
    <source>
        <dbReference type="SAM" id="Coils"/>
    </source>
</evidence>
<protein>
    <submittedName>
        <fullName evidence="5">Uncharacterized protein</fullName>
    </submittedName>
</protein>
<feature type="repeat" description="ANK" evidence="3">
    <location>
        <begin position="105"/>
        <end position="137"/>
    </location>
</feature>